<dbReference type="Proteomes" id="UP000004947">
    <property type="component" value="Unassembled WGS sequence"/>
</dbReference>
<gene>
    <name evidence="1" type="ORF">LNTAR_13962</name>
</gene>
<dbReference type="EMBL" id="ABCK01000003">
    <property type="protein sequence ID" value="EDM28927.1"/>
    <property type="molecule type" value="Genomic_DNA"/>
</dbReference>
<sequence>MKNIFYFLSTLFLLTGCMSGKLDKFDKEMSSGDYEAAKAVAQKEGKDLLWTLQAAAASTAAGQHQESNTLFDNAEDMFIAARRKSNAADRMGTLAKILVNDNAVAYKGEMYDGILINTYKALNFMFLKEWDLARVELNRAYDRQRRATDFYAEEIKEQEEAASKKGFRIDVSKVMAKPEIQRLSGLEAYADYVNPLVNLMEVIYLKHKGDVSDAERLRQTQNRLLAMTKSKHLQKELNPQDPWTWVVVENGQMPRRVEWRLDFPIGIFSGLIREMDNLSIVSIAIPKLQTIPAAYNQFVVNGENVDMIADMDKIIEAEYSRALPGILTKALVSMAIKTIAQYQIGRAKGHTTAFFVGLLQAASTQADVRTWSAIPKNYHLAIVQSGTISLTSRGGTLGSTETKGNSLVFFKVSRGGHVTSQTLVLD</sequence>
<evidence type="ECO:0000313" key="2">
    <source>
        <dbReference type="Proteomes" id="UP000004947"/>
    </source>
</evidence>
<dbReference type="AlphaFoldDB" id="A6DH44"/>
<evidence type="ECO:0008006" key="3">
    <source>
        <dbReference type="Google" id="ProtNLM"/>
    </source>
</evidence>
<proteinExistence type="predicted"/>
<dbReference type="RefSeq" id="WP_007277229.1">
    <property type="nucleotide sequence ID" value="NZ_ABCK01000003.1"/>
</dbReference>
<name>A6DH44_9BACT</name>
<protein>
    <recommendedName>
        <fullName evidence="3">Lipoprotein</fullName>
    </recommendedName>
</protein>
<dbReference type="OrthoDB" id="9769023at2"/>
<dbReference type="eggNOG" id="COG3014">
    <property type="taxonomic scope" value="Bacteria"/>
</dbReference>
<accession>A6DH44</accession>
<evidence type="ECO:0000313" key="1">
    <source>
        <dbReference type="EMBL" id="EDM28927.1"/>
    </source>
</evidence>
<keyword evidence="2" id="KW-1185">Reference proteome</keyword>
<dbReference type="STRING" id="313628.LNTAR_13962"/>
<dbReference type="PROSITE" id="PS51257">
    <property type="entry name" value="PROKAR_LIPOPROTEIN"/>
    <property type="match status" value="1"/>
</dbReference>
<organism evidence="1 2">
    <name type="scientific">Lentisphaera araneosa HTCC2155</name>
    <dbReference type="NCBI Taxonomy" id="313628"/>
    <lineage>
        <taxon>Bacteria</taxon>
        <taxon>Pseudomonadati</taxon>
        <taxon>Lentisphaerota</taxon>
        <taxon>Lentisphaeria</taxon>
        <taxon>Lentisphaerales</taxon>
        <taxon>Lentisphaeraceae</taxon>
        <taxon>Lentisphaera</taxon>
    </lineage>
</organism>
<comment type="caution">
    <text evidence="1">The sequence shown here is derived from an EMBL/GenBank/DDBJ whole genome shotgun (WGS) entry which is preliminary data.</text>
</comment>
<reference evidence="1 2" key="1">
    <citation type="journal article" date="2010" name="J. Bacteriol.">
        <title>Genome sequence of Lentisphaera araneosa HTCC2155T, the type species of the order Lentisphaerales in the phylum Lentisphaerae.</title>
        <authorList>
            <person name="Thrash J.C."/>
            <person name="Cho J.C."/>
            <person name="Vergin K.L."/>
            <person name="Morris R.M."/>
            <person name="Giovannoni S.J."/>
        </authorList>
    </citation>
    <scope>NUCLEOTIDE SEQUENCE [LARGE SCALE GENOMIC DNA]</scope>
    <source>
        <strain evidence="1 2">HTCC2155</strain>
    </source>
</reference>